<evidence type="ECO:0000313" key="2">
    <source>
        <dbReference type="Proteomes" id="UP000053257"/>
    </source>
</evidence>
<organism evidence="1 2">
    <name type="scientific">Phlebiopsis gigantea (strain 11061_1 CR5-6)</name>
    <name type="common">White-rot fungus</name>
    <name type="synonym">Peniophora gigantea</name>
    <dbReference type="NCBI Taxonomy" id="745531"/>
    <lineage>
        <taxon>Eukaryota</taxon>
        <taxon>Fungi</taxon>
        <taxon>Dikarya</taxon>
        <taxon>Basidiomycota</taxon>
        <taxon>Agaricomycotina</taxon>
        <taxon>Agaricomycetes</taxon>
        <taxon>Polyporales</taxon>
        <taxon>Phanerochaetaceae</taxon>
        <taxon>Phlebiopsis</taxon>
    </lineage>
</organism>
<dbReference type="HOGENOM" id="CLU_078307_0_0_1"/>
<reference evidence="1 2" key="1">
    <citation type="journal article" date="2014" name="PLoS Genet.">
        <title>Analysis of the Phlebiopsis gigantea genome, transcriptome and secretome provides insight into its pioneer colonization strategies of wood.</title>
        <authorList>
            <person name="Hori C."/>
            <person name="Ishida T."/>
            <person name="Igarashi K."/>
            <person name="Samejima M."/>
            <person name="Suzuki H."/>
            <person name="Master E."/>
            <person name="Ferreira P."/>
            <person name="Ruiz-Duenas F.J."/>
            <person name="Held B."/>
            <person name="Canessa P."/>
            <person name="Larrondo L.F."/>
            <person name="Schmoll M."/>
            <person name="Druzhinina I.S."/>
            <person name="Kubicek C.P."/>
            <person name="Gaskell J.A."/>
            <person name="Kersten P."/>
            <person name="St John F."/>
            <person name="Glasner J."/>
            <person name="Sabat G."/>
            <person name="Splinter BonDurant S."/>
            <person name="Syed K."/>
            <person name="Yadav J."/>
            <person name="Mgbeahuruike A.C."/>
            <person name="Kovalchuk A."/>
            <person name="Asiegbu F.O."/>
            <person name="Lackner G."/>
            <person name="Hoffmeister D."/>
            <person name="Rencoret J."/>
            <person name="Gutierrez A."/>
            <person name="Sun H."/>
            <person name="Lindquist E."/>
            <person name="Barry K."/>
            <person name="Riley R."/>
            <person name="Grigoriev I.V."/>
            <person name="Henrissat B."/>
            <person name="Kues U."/>
            <person name="Berka R.M."/>
            <person name="Martinez A.T."/>
            <person name="Covert S.F."/>
            <person name="Blanchette R.A."/>
            <person name="Cullen D."/>
        </authorList>
    </citation>
    <scope>NUCLEOTIDE SEQUENCE [LARGE SCALE GENOMIC DNA]</scope>
    <source>
        <strain evidence="1 2">11061_1 CR5-6</strain>
    </source>
</reference>
<keyword evidence="2" id="KW-1185">Reference proteome</keyword>
<gene>
    <name evidence="1" type="ORF">PHLGIDRAFT_244094</name>
</gene>
<proteinExistence type="predicted"/>
<protein>
    <recommendedName>
        <fullName evidence="3">F-box domain-containing protein</fullName>
    </recommendedName>
</protein>
<sequence>MSEPNLPEELLHDILQRVLTEPEDIFCGFPQNSTPRWKMISRSRTRTPASDALLVSKRWLRVGSPILYRNICLWKPKHTTAVAAVLKVQPALRNAVRCLRIEGGMGEDLPEVAALATNIRTVYFCPNIPPSEDCSGLNKTFSLLNPTNFYVYFDQLNGGVRAYEVLLPSAEFAIRNYWTHLNVVVIGNGNGMSSRFIDALSKASSLRTLSLSSFWSINMLEPLAWNPHLRQIYYSGSLDKELMQRLLEELDRTGRFASLFKYYKPTGFS</sequence>
<dbReference type="OrthoDB" id="2802730at2759"/>
<name>A0A0C3PDJ1_PHLG1</name>
<dbReference type="Proteomes" id="UP000053257">
    <property type="component" value="Unassembled WGS sequence"/>
</dbReference>
<evidence type="ECO:0008006" key="3">
    <source>
        <dbReference type="Google" id="ProtNLM"/>
    </source>
</evidence>
<dbReference type="EMBL" id="KN840620">
    <property type="protein sequence ID" value="KIP03368.1"/>
    <property type="molecule type" value="Genomic_DNA"/>
</dbReference>
<accession>A0A0C3PDJ1</accession>
<evidence type="ECO:0000313" key="1">
    <source>
        <dbReference type="EMBL" id="KIP03368.1"/>
    </source>
</evidence>
<dbReference type="AlphaFoldDB" id="A0A0C3PDJ1"/>